<dbReference type="OrthoDB" id="9795573at2"/>
<dbReference type="InterPro" id="IPR050808">
    <property type="entry name" value="Phage_Integrase"/>
</dbReference>
<keyword evidence="2" id="KW-0229">DNA integration</keyword>
<accession>A0A0R0ABQ7</accession>
<dbReference type="CDD" id="cd00801">
    <property type="entry name" value="INT_P4_C"/>
    <property type="match status" value="1"/>
</dbReference>
<dbReference type="InterPro" id="IPR013762">
    <property type="entry name" value="Integrase-like_cat_sf"/>
</dbReference>
<dbReference type="Proteomes" id="UP000050836">
    <property type="component" value="Unassembled WGS sequence"/>
</dbReference>
<dbReference type="Pfam" id="PF22022">
    <property type="entry name" value="Phage_int_M"/>
    <property type="match status" value="1"/>
</dbReference>
<dbReference type="Gene3D" id="1.10.443.10">
    <property type="entry name" value="Intergrase catalytic core"/>
    <property type="match status" value="1"/>
</dbReference>
<comment type="similarity">
    <text evidence="1">Belongs to the 'phage' integrase family.</text>
</comment>
<dbReference type="GO" id="GO:0015074">
    <property type="term" value="P:DNA integration"/>
    <property type="evidence" value="ECO:0007669"/>
    <property type="project" value="UniProtKB-KW"/>
</dbReference>
<dbReference type="SUPFAM" id="SSF56349">
    <property type="entry name" value="DNA breaking-rejoining enzymes"/>
    <property type="match status" value="1"/>
</dbReference>
<gene>
    <name evidence="7" type="ORF">ARC78_15810</name>
</gene>
<dbReference type="InterPro" id="IPR011010">
    <property type="entry name" value="DNA_brk_join_enz"/>
</dbReference>
<dbReference type="EMBL" id="LLXS01000064">
    <property type="protein sequence ID" value="KRG38083.1"/>
    <property type="molecule type" value="Genomic_DNA"/>
</dbReference>
<evidence type="ECO:0000313" key="7">
    <source>
        <dbReference type="EMBL" id="KRG38083.1"/>
    </source>
</evidence>
<dbReference type="Gene3D" id="3.30.160.390">
    <property type="entry name" value="Integrase, DNA-binding domain"/>
    <property type="match status" value="1"/>
</dbReference>
<sequence length="389" mass="43222">MGMQLNKLSARRVATANEPGYYPDGGGLYLQVTATGAKSWIFRYRFEGKRPEMGLGPLHTTSLAEAREAALAARKMLLAGHDPLASRRQARAIAAATPTFWAAAEAYIAERRAGWKNAKHADQWTNTLETYAKPIIGAKRVDRIDTEDVLAVLRPIWASKTETATRVRQRIECILDSVTVQKHRAGENPARWKGHLSVILPKPTTVTKVENFPSLPYGEMTEFMEKLRNRVGEAARALEFTILTAARTGMTTGAAPAELDAQCINWTVPGSRMKAKKEHVVPLPQAAQELALQRRDRALLFPNDVTGEQLSENAMLALLNRMGYGHVTVHGFRTTFKTWADEVGGYPDDLSEAALAHTIKDKSKAAYKRGTMLERRREMMEAWAAFCGY</sequence>
<evidence type="ECO:0000256" key="2">
    <source>
        <dbReference type="ARBA" id="ARBA00022908"/>
    </source>
</evidence>
<dbReference type="Gene3D" id="1.10.150.130">
    <property type="match status" value="1"/>
</dbReference>
<dbReference type="InterPro" id="IPR025166">
    <property type="entry name" value="Integrase_DNA_bind_dom"/>
</dbReference>
<feature type="domain" description="Integrase DNA-binding" evidence="5">
    <location>
        <begin position="8"/>
        <end position="90"/>
    </location>
</feature>
<dbReference type="PANTHER" id="PTHR30629">
    <property type="entry name" value="PROPHAGE INTEGRASE"/>
    <property type="match status" value="1"/>
</dbReference>
<evidence type="ECO:0000259" key="6">
    <source>
        <dbReference type="Pfam" id="PF22022"/>
    </source>
</evidence>
<keyword evidence="4" id="KW-0233">DNA recombination</keyword>
<organism evidence="7 8">
    <name type="scientific">Stenotrophomonas pictorum JCM 9942</name>
    <dbReference type="NCBI Taxonomy" id="1236960"/>
    <lineage>
        <taxon>Bacteria</taxon>
        <taxon>Pseudomonadati</taxon>
        <taxon>Pseudomonadota</taxon>
        <taxon>Gammaproteobacteria</taxon>
        <taxon>Lysobacterales</taxon>
        <taxon>Lysobacteraceae</taxon>
        <taxon>Stenotrophomonas</taxon>
    </lineage>
</organism>
<dbReference type="GO" id="GO:0003677">
    <property type="term" value="F:DNA binding"/>
    <property type="evidence" value="ECO:0007669"/>
    <property type="project" value="UniProtKB-KW"/>
</dbReference>
<feature type="domain" description="Phage integrase central" evidence="6">
    <location>
        <begin position="100"/>
        <end position="195"/>
    </location>
</feature>
<name>A0A0R0ABQ7_9GAMM</name>
<dbReference type="GO" id="GO:0006310">
    <property type="term" value="P:DNA recombination"/>
    <property type="evidence" value="ECO:0007669"/>
    <property type="project" value="UniProtKB-KW"/>
</dbReference>
<dbReference type="InterPro" id="IPR038488">
    <property type="entry name" value="Integrase_DNA-bd_sf"/>
</dbReference>
<evidence type="ECO:0000313" key="8">
    <source>
        <dbReference type="Proteomes" id="UP000050836"/>
    </source>
</evidence>
<proteinExistence type="inferred from homology"/>
<evidence type="ECO:0000259" key="5">
    <source>
        <dbReference type="Pfam" id="PF13356"/>
    </source>
</evidence>
<dbReference type="AlphaFoldDB" id="A0A0R0ABQ7"/>
<reference evidence="7 8" key="1">
    <citation type="submission" date="2015-10" db="EMBL/GenBank/DDBJ databases">
        <title>Genome sequencing and analysis of members of genus Stenotrophomonas.</title>
        <authorList>
            <person name="Patil P.P."/>
            <person name="Midha S."/>
            <person name="Patil P.B."/>
        </authorList>
    </citation>
    <scope>NUCLEOTIDE SEQUENCE [LARGE SCALE GENOMIC DNA]</scope>
    <source>
        <strain evidence="7 8">JCM 9942</strain>
    </source>
</reference>
<dbReference type="InterPro" id="IPR010998">
    <property type="entry name" value="Integrase_recombinase_N"/>
</dbReference>
<keyword evidence="3" id="KW-0238">DNA-binding</keyword>
<keyword evidence="8" id="KW-1185">Reference proteome</keyword>
<evidence type="ECO:0000256" key="3">
    <source>
        <dbReference type="ARBA" id="ARBA00023125"/>
    </source>
</evidence>
<comment type="caution">
    <text evidence="7">The sequence shown here is derived from an EMBL/GenBank/DDBJ whole genome shotgun (WGS) entry which is preliminary data.</text>
</comment>
<dbReference type="PANTHER" id="PTHR30629:SF2">
    <property type="entry name" value="PROPHAGE INTEGRASE INTS-RELATED"/>
    <property type="match status" value="1"/>
</dbReference>
<protein>
    <submittedName>
        <fullName evidence="7">Integrase</fullName>
    </submittedName>
</protein>
<dbReference type="InterPro" id="IPR053876">
    <property type="entry name" value="Phage_int_M"/>
</dbReference>
<evidence type="ECO:0000256" key="1">
    <source>
        <dbReference type="ARBA" id="ARBA00008857"/>
    </source>
</evidence>
<dbReference type="Pfam" id="PF13356">
    <property type="entry name" value="Arm-DNA-bind_3"/>
    <property type="match status" value="1"/>
</dbReference>
<evidence type="ECO:0000256" key="4">
    <source>
        <dbReference type="ARBA" id="ARBA00023172"/>
    </source>
</evidence>